<dbReference type="InterPro" id="IPR032821">
    <property type="entry name" value="PKS_assoc"/>
</dbReference>
<evidence type="ECO:0000313" key="4">
    <source>
        <dbReference type="Proteomes" id="UP000031675"/>
    </source>
</evidence>
<dbReference type="RefSeq" id="WP_040276957.1">
    <property type="nucleotide sequence ID" value="NZ_JROO01000092.1"/>
</dbReference>
<keyword evidence="1" id="KW-0808">Transferase</keyword>
<feature type="non-terminal residue" evidence="3">
    <location>
        <position position="1"/>
    </location>
</feature>
<proteinExistence type="predicted"/>
<dbReference type="InterPro" id="IPR050091">
    <property type="entry name" value="PKS_NRPS_Biosynth_Enz"/>
</dbReference>
<dbReference type="EMBL" id="JROO01000092">
    <property type="protein sequence ID" value="KIH96373.1"/>
    <property type="molecule type" value="Genomic_DNA"/>
</dbReference>
<dbReference type="PANTHER" id="PTHR43775:SF51">
    <property type="entry name" value="INACTIVE PHENOLPHTHIOCEROL SYNTHESIS POLYKETIDE SYNTHASE TYPE I PKS1-RELATED"/>
    <property type="match status" value="1"/>
</dbReference>
<gene>
    <name evidence="3" type="ORF">LP52_25410</name>
</gene>
<dbReference type="SUPFAM" id="SSF53901">
    <property type="entry name" value="Thiolase-like"/>
    <property type="match status" value="1"/>
</dbReference>
<dbReference type="GO" id="GO:0006633">
    <property type="term" value="P:fatty acid biosynthetic process"/>
    <property type="evidence" value="ECO:0007669"/>
    <property type="project" value="TreeGrafter"/>
</dbReference>
<dbReference type="GO" id="GO:0004312">
    <property type="term" value="F:fatty acid synthase activity"/>
    <property type="evidence" value="ECO:0007669"/>
    <property type="project" value="TreeGrafter"/>
</dbReference>
<evidence type="ECO:0000256" key="1">
    <source>
        <dbReference type="ARBA" id="ARBA00022679"/>
    </source>
</evidence>
<dbReference type="InterPro" id="IPR014031">
    <property type="entry name" value="Ketoacyl_synth_C"/>
</dbReference>
<dbReference type="Pfam" id="PF16197">
    <property type="entry name" value="KAsynt_C_assoc"/>
    <property type="match status" value="1"/>
</dbReference>
<evidence type="ECO:0000313" key="3">
    <source>
        <dbReference type="EMBL" id="KIH96373.1"/>
    </source>
</evidence>
<reference evidence="4" key="1">
    <citation type="journal article" date="2015" name="Chem. Biol.">
        <title>Structure, bioactivity, and resistance mechanism of streptomonomicin, an unusual lasso Peptide from an understudied halophilic actinomycete.</title>
        <authorList>
            <person name="Metelev M."/>
            <person name="Tietz J.I."/>
            <person name="Melby J.O."/>
            <person name="Blair P.M."/>
            <person name="Zhu L."/>
            <person name="Livnat I."/>
            <person name="Severinov K."/>
            <person name="Mitchell D.A."/>
        </authorList>
    </citation>
    <scope>NUCLEOTIDE SEQUENCE [LARGE SCALE GENOMIC DNA]</scope>
    <source>
        <strain evidence="4">YIM 90003</strain>
    </source>
</reference>
<name>A0A0C2FZ74_9ACTN</name>
<dbReference type="Proteomes" id="UP000031675">
    <property type="component" value="Unassembled WGS sequence"/>
</dbReference>
<dbReference type="AlphaFoldDB" id="A0A0C2FZ74"/>
<dbReference type="InterPro" id="IPR016039">
    <property type="entry name" value="Thiolase-like"/>
</dbReference>
<feature type="domain" description="Ketosynthase family 3 (KS3)" evidence="2">
    <location>
        <begin position="1"/>
        <end position="83"/>
    </location>
</feature>
<comment type="caution">
    <text evidence="3">The sequence shown here is derived from an EMBL/GenBank/DDBJ whole genome shotgun (WGS) entry which is preliminary data.</text>
</comment>
<organism evidence="3 4">
    <name type="scientific">Streptomonospora alba</name>
    <dbReference type="NCBI Taxonomy" id="183763"/>
    <lineage>
        <taxon>Bacteria</taxon>
        <taxon>Bacillati</taxon>
        <taxon>Actinomycetota</taxon>
        <taxon>Actinomycetes</taxon>
        <taxon>Streptosporangiales</taxon>
        <taxon>Nocardiopsidaceae</taxon>
        <taxon>Streptomonospora</taxon>
    </lineage>
</organism>
<accession>A0A0C2FZ74</accession>
<dbReference type="Gene3D" id="3.40.47.10">
    <property type="match status" value="1"/>
</dbReference>
<dbReference type="InterPro" id="IPR020841">
    <property type="entry name" value="PKS_Beta-ketoAc_synthase_dom"/>
</dbReference>
<dbReference type="PROSITE" id="PS52004">
    <property type="entry name" value="KS3_2"/>
    <property type="match status" value="1"/>
</dbReference>
<dbReference type="OrthoDB" id="3540929at2"/>
<protein>
    <submittedName>
        <fullName evidence="3">Modular polyketide synthase</fullName>
    </submittedName>
</protein>
<sequence length="83" mass="8927">SLKSNIGHTQGAAGVGGVIKMIQAMRHETLPRTLHADEPTPAVDWSSGEVRLLNEARPWERNGRPRRAAVSAFGFSGTNAHVV</sequence>
<feature type="non-terminal residue" evidence="3">
    <location>
        <position position="83"/>
    </location>
</feature>
<evidence type="ECO:0000259" key="2">
    <source>
        <dbReference type="PROSITE" id="PS52004"/>
    </source>
</evidence>
<dbReference type="PANTHER" id="PTHR43775">
    <property type="entry name" value="FATTY ACID SYNTHASE"/>
    <property type="match status" value="1"/>
</dbReference>
<dbReference type="Pfam" id="PF02801">
    <property type="entry name" value="Ketoacyl-synt_C"/>
    <property type="match status" value="1"/>
</dbReference>
<dbReference type="STRING" id="183763.LP52_25410"/>
<keyword evidence="4" id="KW-1185">Reference proteome</keyword>